<reference evidence="3" key="1">
    <citation type="submission" date="2016-11" db="EMBL/GenBank/DDBJ databases">
        <authorList>
            <person name="Shukria A."/>
            <person name="Stevens D.C."/>
        </authorList>
    </citation>
    <scope>NUCLEOTIDE SEQUENCE [LARGE SCALE GENOMIC DNA]</scope>
    <source>
        <strain evidence="3">Cbfe23</strain>
    </source>
</reference>
<feature type="region of interest" description="Disordered" evidence="1">
    <location>
        <begin position="43"/>
        <end position="69"/>
    </location>
</feature>
<keyword evidence="3" id="KW-1185">Reference proteome</keyword>
<feature type="region of interest" description="Disordered" evidence="1">
    <location>
        <begin position="390"/>
        <end position="412"/>
    </location>
</feature>
<protein>
    <submittedName>
        <fullName evidence="2">Uncharacterized protein</fullName>
    </submittedName>
</protein>
<evidence type="ECO:0000256" key="1">
    <source>
        <dbReference type="SAM" id="MobiDB-lite"/>
    </source>
</evidence>
<evidence type="ECO:0000313" key="3">
    <source>
        <dbReference type="Proteomes" id="UP000182229"/>
    </source>
</evidence>
<proteinExistence type="predicted"/>
<organism evidence="2 3">
    <name type="scientific">Cystobacter ferrugineus</name>
    <dbReference type="NCBI Taxonomy" id="83449"/>
    <lineage>
        <taxon>Bacteria</taxon>
        <taxon>Pseudomonadati</taxon>
        <taxon>Myxococcota</taxon>
        <taxon>Myxococcia</taxon>
        <taxon>Myxococcales</taxon>
        <taxon>Cystobacterineae</taxon>
        <taxon>Archangiaceae</taxon>
        <taxon>Cystobacter</taxon>
    </lineage>
</organism>
<dbReference type="Proteomes" id="UP000182229">
    <property type="component" value="Unassembled WGS sequence"/>
</dbReference>
<dbReference type="AlphaFoldDB" id="A0A1L9B272"/>
<feature type="region of interest" description="Disordered" evidence="1">
    <location>
        <begin position="447"/>
        <end position="468"/>
    </location>
</feature>
<reference evidence="2 3" key="2">
    <citation type="submission" date="2016-12" db="EMBL/GenBank/DDBJ databases">
        <title>Draft Genome Sequence of Cystobacter ferrugineus Strain Cbfe23.</title>
        <authorList>
            <person name="Akbar S."/>
            <person name="Dowd S.E."/>
            <person name="Stevens D.C."/>
        </authorList>
    </citation>
    <scope>NUCLEOTIDE SEQUENCE [LARGE SCALE GENOMIC DNA]</scope>
    <source>
        <strain evidence="2 3">Cbfe23</strain>
    </source>
</reference>
<accession>A0A1L9B272</accession>
<dbReference type="STRING" id="83449.BON30_34585"/>
<sequence length="468" mass="50626">MTSTPENPSRRPGRPTWVLLALLALGAAVGWWLSRARPDAPPAVTQARTRAAPSPGDTATPATAAAPAAPLAVAPAPQAPTPAPPIVDEVRVEKEEVCSGEENLISVRAHTPDGNDAYLHYTVGTGTGQRIPVRVWRDDTGAHELPRVTVFTKDNVSVTVPVPAYRVKDCEPERLVHVMSRRLPNSEADFEFFARVVDKPVAPGQPAPKPFVPTRYVWTFDDSATETTSGPLVSHTLPPGSGLGGQYTQHLVRVDVFDASGRKETGRSSLQVLNTSFENFDKKGIVTLLATGTPRFPVLDADGVVRQTFRLSHHFRGTVRLTRVTAIRAFNSDKNGPPPPEQVEPATLSVSEIPEGPGTEVKLTFDTQAEPDVFSITYALEGVSADGHPARGTFSLMRPPPRPTRDNSTPISNPVLLAKVKRARELLQQEFVTDEDLLRLEREGRFADLQASAPLPAPAQPSTRNPGR</sequence>
<name>A0A1L9B272_9BACT</name>
<dbReference type="RefSeq" id="WP_071902777.1">
    <property type="nucleotide sequence ID" value="NZ_MPIN01000011.1"/>
</dbReference>
<feature type="compositionally biased region" description="Low complexity" evidence="1">
    <location>
        <begin position="51"/>
        <end position="69"/>
    </location>
</feature>
<comment type="caution">
    <text evidence="2">The sequence shown here is derived from an EMBL/GenBank/DDBJ whole genome shotgun (WGS) entry which is preliminary data.</text>
</comment>
<gene>
    <name evidence="2" type="ORF">BON30_34585</name>
</gene>
<evidence type="ECO:0000313" key="2">
    <source>
        <dbReference type="EMBL" id="OJH36283.1"/>
    </source>
</evidence>
<dbReference type="EMBL" id="MPIN01000011">
    <property type="protein sequence ID" value="OJH36283.1"/>
    <property type="molecule type" value="Genomic_DNA"/>
</dbReference>